<dbReference type="RefSeq" id="WP_128387191.1">
    <property type="nucleotide sequence ID" value="NZ_CP035037.1"/>
</dbReference>
<dbReference type="InterPro" id="IPR020598">
    <property type="entry name" value="rRNA_Ade_methylase_Trfase_N"/>
</dbReference>
<evidence type="ECO:0000256" key="8">
    <source>
        <dbReference type="PROSITE-ProRule" id="PRU01026"/>
    </source>
</evidence>
<evidence type="ECO:0000256" key="2">
    <source>
        <dbReference type="ARBA" id="ARBA00022552"/>
    </source>
</evidence>
<dbReference type="SMART" id="SM00650">
    <property type="entry name" value="rADc"/>
    <property type="match status" value="1"/>
</dbReference>
<keyword evidence="5 7" id="KW-0949">S-adenosyl-L-methionine</keyword>
<feature type="binding site" evidence="7 8">
    <location>
        <position position="43"/>
    </location>
    <ligand>
        <name>S-adenosyl-L-methionine</name>
        <dbReference type="ChEBI" id="CHEBI:59789"/>
    </ligand>
</feature>
<dbReference type="Gene3D" id="1.10.8.100">
    <property type="entry name" value="Ribosomal RNA adenine dimethylase-like, domain 2"/>
    <property type="match status" value="1"/>
</dbReference>
<proteinExistence type="inferred from homology"/>
<dbReference type="EC" id="2.1.1.182" evidence="7"/>
<dbReference type="GO" id="GO:0052908">
    <property type="term" value="F:16S rRNA (adenine(1518)-N(6)/adenine(1519)-N(6))-dimethyltransferase activity"/>
    <property type="evidence" value="ECO:0007669"/>
    <property type="project" value="UniProtKB-EC"/>
</dbReference>
<keyword evidence="2 7" id="KW-0698">rRNA processing</keyword>
<comment type="similarity">
    <text evidence="7">Belongs to the class I-like SAM-binding methyltransferase superfamily. rRNA adenine N(6)-methyltransferase family. RsmA subfamily.</text>
</comment>
<evidence type="ECO:0000256" key="7">
    <source>
        <dbReference type="HAMAP-Rule" id="MF_00607"/>
    </source>
</evidence>
<evidence type="ECO:0000313" key="11">
    <source>
        <dbReference type="Proteomes" id="UP000285768"/>
    </source>
</evidence>
<keyword evidence="11" id="KW-1185">Reference proteome</keyword>
<dbReference type="InterPro" id="IPR001737">
    <property type="entry name" value="KsgA/Erm"/>
</dbReference>
<dbReference type="SUPFAM" id="SSF53335">
    <property type="entry name" value="S-adenosyl-L-methionine-dependent methyltransferases"/>
    <property type="match status" value="1"/>
</dbReference>
<dbReference type="PANTHER" id="PTHR11727">
    <property type="entry name" value="DIMETHYLADENOSINE TRANSFERASE"/>
    <property type="match status" value="1"/>
</dbReference>
<dbReference type="PROSITE" id="PS51689">
    <property type="entry name" value="SAM_RNA_A_N6_MT"/>
    <property type="match status" value="1"/>
</dbReference>
<dbReference type="PANTHER" id="PTHR11727:SF7">
    <property type="entry name" value="DIMETHYLADENOSINE TRANSFERASE-RELATED"/>
    <property type="match status" value="1"/>
</dbReference>
<keyword evidence="4 7" id="KW-0808">Transferase</keyword>
<dbReference type="Gene3D" id="3.40.50.150">
    <property type="entry name" value="Vaccinia Virus protein VP39"/>
    <property type="match status" value="1"/>
</dbReference>
<feature type="domain" description="Ribosomal RNA adenine methylase transferase N-terminal" evidence="9">
    <location>
        <begin position="48"/>
        <end position="231"/>
    </location>
</feature>
<comment type="function">
    <text evidence="7">Specifically dimethylates two adjacent adenosines (A1518 and A1519) in the loop of a conserved hairpin near the 3'-end of 16S rRNA in the 30S particle. May play a critical role in biogenesis of 30S subunits.</text>
</comment>
<dbReference type="EMBL" id="CP035037">
    <property type="protein sequence ID" value="QAB18283.1"/>
    <property type="molecule type" value="Genomic_DNA"/>
</dbReference>
<accession>A0ABX5QH33</accession>
<evidence type="ECO:0000313" key="10">
    <source>
        <dbReference type="EMBL" id="QAB18283.1"/>
    </source>
</evidence>
<dbReference type="InterPro" id="IPR020596">
    <property type="entry name" value="rRNA_Ade_Mease_Trfase_CS"/>
</dbReference>
<evidence type="ECO:0000256" key="3">
    <source>
        <dbReference type="ARBA" id="ARBA00022603"/>
    </source>
</evidence>
<keyword evidence="3 7" id="KW-0489">Methyltransferase</keyword>
<feature type="binding site" evidence="7 8">
    <location>
        <position position="146"/>
    </location>
    <ligand>
        <name>S-adenosyl-L-methionine</name>
        <dbReference type="ChEBI" id="CHEBI:59789"/>
    </ligand>
</feature>
<feature type="binding site" evidence="7 8">
    <location>
        <position position="89"/>
    </location>
    <ligand>
        <name>S-adenosyl-L-methionine</name>
        <dbReference type="ChEBI" id="CHEBI:59789"/>
    </ligand>
</feature>
<protein>
    <recommendedName>
        <fullName evidence="7">Ribosomal RNA small subunit methyltransferase A</fullName>
        <ecNumber evidence="7">2.1.1.182</ecNumber>
    </recommendedName>
    <alternativeName>
        <fullName evidence="7">16S rRNA (adenine(1518)-N(6)/adenine(1519)-N(6))-dimethyltransferase</fullName>
    </alternativeName>
    <alternativeName>
        <fullName evidence="7">16S rRNA dimethyladenosine transferase</fullName>
    </alternativeName>
    <alternativeName>
        <fullName evidence="7">16S rRNA dimethylase</fullName>
    </alternativeName>
    <alternativeName>
        <fullName evidence="7">S-adenosylmethionine-6-N', N'-adenosyl(rRNA) dimethyltransferase</fullName>
    </alternativeName>
</protein>
<keyword evidence="6 7" id="KW-0694">RNA-binding</keyword>
<evidence type="ECO:0000256" key="6">
    <source>
        <dbReference type="ARBA" id="ARBA00022884"/>
    </source>
</evidence>
<dbReference type="InterPro" id="IPR011530">
    <property type="entry name" value="rRNA_adenine_dimethylase"/>
</dbReference>
<dbReference type="CDD" id="cd02440">
    <property type="entry name" value="AdoMet_MTases"/>
    <property type="match status" value="1"/>
</dbReference>
<evidence type="ECO:0000256" key="4">
    <source>
        <dbReference type="ARBA" id="ARBA00022679"/>
    </source>
</evidence>
<dbReference type="HAMAP" id="MF_00607">
    <property type="entry name" value="16SrRNA_methyltr_A"/>
    <property type="match status" value="1"/>
</dbReference>
<comment type="subcellular location">
    <subcellularLocation>
        <location evidence="7">Cytoplasm</location>
    </subcellularLocation>
</comment>
<feature type="binding site" evidence="7 8">
    <location>
        <position position="124"/>
    </location>
    <ligand>
        <name>S-adenosyl-L-methionine</name>
        <dbReference type="ChEBI" id="CHEBI:59789"/>
    </ligand>
</feature>
<reference evidence="10 11" key="1">
    <citation type="submission" date="2019-01" db="EMBL/GenBank/DDBJ databases">
        <title>Leucobacter muris sp. nov. isolated from the nose of a laboratory mouse.</title>
        <authorList>
            <person name="Benga L."/>
            <person name="Sproeer C."/>
            <person name="Schumann P."/>
            <person name="Verbarg S."/>
            <person name="Bunk B."/>
            <person name="Engelhardt E."/>
            <person name="Benten P.M."/>
            <person name="Sager M."/>
        </authorList>
    </citation>
    <scope>NUCLEOTIDE SEQUENCE [LARGE SCALE GENOMIC DNA]</scope>
    <source>
        <strain evidence="10 11">DSM 101948</strain>
    </source>
</reference>
<dbReference type="Proteomes" id="UP000285768">
    <property type="component" value="Chromosome"/>
</dbReference>
<dbReference type="InterPro" id="IPR029063">
    <property type="entry name" value="SAM-dependent_MTases_sf"/>
</dbReference>
<sequence>MTEPPLPSEQNAGAARLLGPNEVRDLAERFGVSPTKKLGQNFVIDPNTVRKIVRLAGVEAGDRVIEIGPGLGSLTLGLTEAGADVTAIEIDRRLAVELLNTARQMQPEVFAGAAAPRLRVIHTDALELSAEMLGAAPAPPEVLVANLPYNVSVPILMHLLELVPGLRRGLVMVQAEVGYRIAAGPGSKEYGAPSAKAAWYGEWRIAGTVSRRIFWPVPGVDSVLVGYERFAEPRGDEGERGRTFELVNAAFAQRRKMLRQALQPVLGPLDVAVETIEAAGVAPTARAEQLRIDEFLAIARVHLGRSGVR</sequence>
<keyword evidence="1 7" id="KW-0963">Cytoplasm</keyword>
<dbReference type="NCBIfam" id="TIGR00755">
    <property type="entry name" value="ksgA"/>
    <property type="match status" value="1"/>
</dbReference>
<dbReference type="Pfam" id="PF00398">
    <property type="entry name" value="RrnaAD"/>
    <property type="match status" value="1"/>
</dbReference>
<feature type="binding site" evidence="7 8">
    <location>
        <position position="41"/>
    </location>
    <ligand>
        <name>S-adenosyl-L-methionine</name>
        <dbReference type="ChEBI" id="CHEBI:59789"/>
    </ligand>
</feature>
<evidence type="ECO:0000256" key="1">
    <source>
        <dbReference type="ARBA" id="ARBA00022490"/>
    </source>
</evidence>
<dbReference type="InterPro" id="IPR023165">
    <property type="entry name" value="rRNA_Ade_diMease-like_C"/>
</dbReference>
<feature type="binding site" evidence="7 8">
    <location>
        <position position="68"/>
    </location>
    <ligand>
        <name>S-adenosyl-L-methionine</name>
        <dbReference type="ChEBI" id="CHEBI:59789"/>
    </ligand>
</feature>
<gene>
    <name evidence="7 10" type="primary">rsmA</name>
    <name evidence="7" type="synonym">ksgA</name>
    <name evidence="10" type="ORF">Leucomu_10460</name>
</gene>
<name>A0ABX5QH33_9MICO</name>
<dbReference type="PROSITE" id="PS01131">
    <property type="entry name" value="RRNA_A_DIMETH"/>
    <property type="match status" value="1"/>
</dbReference>
<evidence type="ECO:0000259" key="9">
    <source>
        <dbReference type="SMART" id="SM00650"/>
    </source>
</evidence>
<organism evidence="10 11">
    <name type="scientific">Leucobacter muris</name>
    <dbReference type="NCBI Taxonomy" id="1935379"/>
    <lineage>
        <taxon>Bacteria</taxon>
        <taxon>Bacillati</taxon>
        <taxon>Actinomycetota</taxon>
        <taxon>Actinomycetes</taxon>
        <taxon>Micrococcales</taxon>
        <taxon>Microbacteriaceae</taxon>
        <taxon>Leucobacter</taxon>
    </lineage>
</organism>
<comment type="catalytic activity">
    <reaction evidence="7">
        <text>adenosine(1518)/adenosine(1519) in 16S rRNA + 4 S-adenosyl-L-methionine = N(6)-dimethyladenosine(1518)/N(6)-dimethyladenosine(1519) in 16S rRNA + 4 S-adenosyl-L-homocysteine + 4 H(+)</text>
        <dbReference type="Rhea" id="RHEA:19609"/>
        <dbReference type="Rhea" id="RHEA-COMP:10232"/>
        <dbReference type="Rhea" id="RHEA-COMP:10233"/>
        <dbReference type="ChEBI" id="CHEBI:15378"/>
        <dbReference type="ChEBI" id="CHEBI:57856"/>
        <dbReference type="ChEBI" id="CHEBI:59789"/>
        <dbReference type="ChEBI" id="CHEBI:74411"/>
        <dbReference type="ChEBI" id="CHEBI:74493"/>
        <dbReference type="EC" id="2.1.1.182"/>
    </reaction>
</comment>
<evidence type="ECO:0000256" key="5">
    <source>
        <dbReference type="ARBA" id="ARBA00022691"/>
    </source>
</evidence>